<evidence type="ECO:0000256" key="1">
    <source>
        <dbReference type="SAM" id="Phobius"/>
    </source>
</evidence>
<feature type="transmembrane region" description="Helical" evidence="1">
    <location>
        <begin position="118"/>
        <end position="139"/>
    </location>
</feature>
<keyword evidence="1" id="KW-1133">Transmembrane helix</keyword>
<sequence>MPSFAHGWPYIGLGLAAALLFALAFADLRGDRSRPRLRDPVWLAWAAMAAYLIHQFEEHGIDAEGAHYAFRGMLCGTFGHADAASCPIPPAFITAVNIPVVWVAGPAYALLGRHRPALALAFFSVPAVNAVAHIGPALAERSYNPGLLTAALLFLPLSLWAFRVALATPGLGARAVIATLAGGVLLHAVLLLSLKAYLAGLIGETALIAVQVANPAIPGLLMAAVMRGRTLRGRT</sequence>
<comment type="caution">
    <text evidence="2">The sequence shown here is derived from an EMBL/GenBank/DDBJ whole genome shotgun (WGS) entry which is preliminary data.</text>
</comment>
<name>A0ABW4YRR5_9HYPH</name>
<keyword evidence="3" id="KW-1185">Reference proteome</keyword>
<dbReference type="InterPro" id="IPR025671">
    <property type="entry name" value="HXXEE"/>
</dbReference>
<dbReference type="EMBL" id="JBHUHD010000001">
    <property type="protein sequence ID" value="MFD2139030.1"/>
    <property type="molecule type" value="Genomic_DNA"/>
</dbReference>
<dbReference type="Proteomes" id="UP001597299">
    <property type="component" value="Unassembled WGS sequence"/>
</dbReference>
<feature type="transmembrane region" description="Helical" evidence="1">
    <location>
        <begin position="91"/>
        <end position="111"/>
    </location>
</feature>
<accession>A0ABW4YRR5</accession>
<evidence type="ECO:0000313" key="2">
    <source>
        <dbReference type="EMBL" id="MFD2139030.1"/>
    </source>
</evidence>
<feature type="transmembrane region" description="Helical" evidence="1">
    <location>
        <begin position="6"/>
        <end position="28"/>
    </location>
</feature>
<proteinExistence type="predicted"/>
<feature type="transmembrane region" description="Helical" evidence="1">
    <location>
        <begin position="206"/>
        <end position="226"/>
    </location>
</feature>
<keyword evidence="1" id="KW-0812">Transmembrane</keyword>
<feature type="transmembrane region" description="Helical" evidence="1">
    <location>
        <begin position="173"/>
        <end position="194"/>
    </location>
</feature>
<evidence type="ECO:0000313" key="3">
    <source>
        <dbReference type="Proteomes" id="UP001597299"/>
    </source>
</evidence>
<reference evidence="3" key="1">
    <citation type="journal article" date="2019" name="Int. J. Syst. Evol. Microbiol.">
        <title>The Global Catalogue of Microorganisms (GCM) 10K type strain sequencing project: providing services to taxonomists for standard genome sequencing and annotation.</title>
        <authorList>
            <consortium name="The Broad Institute Genomics Platform"/>
            <consortium name="The Broad Institute Genome Sequencing Center for Infectious Disease"/>
            <person name="Wu L."/>
            <person name="Ma J."/>
        </authorList>
    </citation>
    <scope>NUCLEOTIDE SEQUENCE [LARGE SCALE GENOMIC DNA]</scope>
    <source>
        <strain evidence="3">CCM 7435</strain>
    </source>
</reference>
<protein>
    <submittedName>
        <fullName evidence="2">HXXEE domain-containing protein</fullName>
    </submittedName>
</protein>
<gene>
    <name evidence="2" type="ORF">ACFSNC_01320</name>
</gene>
<feature type="transmembrane region" description="Helical" evidence="1">
    <location>
        <begin position="145"/>
        <end position="166"/>
    </location>
</feature>
<dbReference type="Pfam" id="PF13787">
    <property type="entry name" value="HXXEE"/>
    <property type="match status" value="1"/>
</dbReference>
<organism evidence="2 3">
    <name type="scientific">Ancylobacter oerskovii</name>
    <dbReference type="NCBI Taxonomy" id="459519"/>
    <lineage>
        <taxon>Bacteria</taxon>
        <taxon>Pseudomonadati</taxon>
        <taxon>Pseudomonadota</taxon>
        <taxon>Alphaproteobacteria</taxon>
        <taxon>Hyphomicrobiales</taxon>
        <taxon>Xanthobacteraceae</taxon>
        <taxon>Ancylobacter</taxon>
    </lineage>
</organism>
<dbReference type="RefSeq" id="WP_213354810.1">
    <property type="nucleotide sequence ID" value="NZ_JAHBGB010000041.1"/>
</dbReference>
<keyword evidence="1" id="KW-0472">Membrane</keyword>